<dbReference type="CDD" id="cd07505">
    <property type="entry name" value="HAD_BPGM-like"/>
    <property type="match status" value="1"/>
</dbReference>
<sequence length="234" mass="25161">MTDRFCALTAVLWDMDGTLIDSEPYWHESELIIARDAGGDWDKEMAWQCSGTPVPEVARKMIERGTRLDADEIGRRMIAHVARREFERVPWIDGVLAVLESLSAAGIPSVLVTTSPRDMAVNLIAHAPAGSFAGYVCGDDEVAKKPDPAPYLAAARIVGVDGSADADAMARLLAVEDSPTGLASAVASGATTVAQTKYTQIDTSHGPQFASWDGYDGVTAESCEALIRHRLCRR</sequence>
<proteinExistence type="predicted"/>
<dbReference type="Pfam" id="PF00702">
    <property type="entry name" value="Hydrolase"/>
    <property type="match status" value="1"/>
</dbReference>
<evidence type="ECO:0000313" key="1">
    <source>
        <dbReference type="EMBL" id="KFI74267.1"/>
    </source>
</evidence>
<dbReference type="STRING" id="1693.BMIN_1168"/>
<reference evidence="1 2" key="1">
    <citation type="submission" date="2014-03" db="EMBL/GenBank/DDBJ databases">
        <title>Genomics of Bifidobacteria.</title>
        <authorList>
            <person name="Ventura M."/>
            <person name="Milani C."/>
            <person name="Lugli G.A."/>
        </authorList>
    </citation>
    <scope>NUCLEOTIDE SEQUENCE [LARGE SCALE GENOMIC DNA]</scope>
    <source>
        <strain evidence="1 2">LMG 11592</strain>
    </source>
</reference>
<accession>A0A087BTB7</accession>
<dbReference type="EMBL" id="JGZD01000001">
    <property type="protein sequence ID" value="KFI74267.1"/>
    <property type="molecule type" value="Genomic_DNA"/>
</dbReference>
<dbReference type="Gene3D" id="1.10.150.240">
    <property type="entry name" value="Putative phosphatase, domain 2"/>
    <property type="match status" value="1"/>
</dbReference>
<dbReference type="InterPro" id="IPR036412">
    <property type="entry name" value="HAD-like_sf"/>
</dbReference>
<dbReference type="PANTHER" id="PTHR18901">
    <property type="entry name" value="2-DEOXYGLUCOSE-6-PHOSPHATE PHOSPHATASE 2"/>
    <property type="match status" value="1"/>
</dbReference>
<protein>
    <submittedName>
        <fullName evidence="1">HAD-superfamily hydrolase</fullName>
    </submittedName>
</protein>
<dbReference type="GO" id="GO:0016787">
    <property type="term" value="F:hydrolase activity"/>
    <property type="evidence" value="ECO:0007669"/>
    <property type="project" value="UniProtKB-KW"/>
</dbReference>
<dbReference type="Proteomes" id="UP000029014">
    <property type="component" value="Unassembled WGS sequence"/>
</dbReference>
<evidence type="ECO:0000313" key="2">
    <source>
        <dbReference type="Proteomes" id="UP000029014"/>
    </source>
</evidence>
<organism evidence="1 2">
    <name type="scientific">Bifidobacterium minimum</name>
    <dbReference type="NCBI Taxonomy" id="1693"/>
    <lineage>
        <taxon>Bacteria</taxon>
        <taxon>Bacillati</taxon>
        <taxon>Actinomycetota</taxon>
        <taxon>Actinomycetes</taxon>
        <taxon>Bifidobacteriales</taxon>
        <taxon>Bifidobacteriaceae</taxon>
        <taxon>Bifidobacterium</taxon>
    </lineage>
</organism>
<dbReference type="SFLD" id="SFLDS00003">
    <property type="entry name" value="Haloacid_Dehalogenase"/>
    <property type="match status" value="1"/>
</dbReference>
<dbReference type="PANTHER" id="PTHR18901:SF38">
    <property type="entry name" value="PSEUDOURIDINE-5'-PHOSPHATASE"/>
    <property type="match status" value="1"/>
</dbReference>
<dbReference type="SFLD" id="SFLDG01129">
    <property type="entry name" value="C1.5:_HAD__Beta-PGM__Phosphata"/>
    <property type="match status" value="1"/>
</dbReference>
<comment type="caution">
    <text evidence="1">The sequence shown here is derived from an EMBL/GenBank/DDBJ whole genome shotgun (WGS) entry which is preliminary data.</text>
</comment>
<dbReference type="SUPFAM" id="SSF56784">
    <property type="entry name" value="HAD-like"/>
    <property type="match status" value="1"/>
</dbReference>
<dbReference type="InterPro" id="IPR023214">
    <property type="entry name" value="HAD_sf"/>
</dbReference>
<dbReference type="AlphaFoldDB" id="A0A087BTB7"/>
<keyword evidence="1" id="KW-0378">Hydrolase</keyword>
<name>A0A087BTB7_9BIFI</name>
<dbReference type="InterPro" id="IPR023198">
    <property type="entry name" value="PGP-like_dom2"/>
</dbReference>
<gene>
    <name evidence="1" type="ORF">BMIN_1168</name>
</gene>
<dbReference type="eggNOG" id="COG0637">
    <property type="taxonomic scope" value="Bacteria"/>
</dbReference>
<dbReference type="Gene3D" id="3.40.50.1000">
    <property type="entry name" value="HAD superfamily/HAD-like"/>
    <property type="match status" value="1"/>
</dbReference>
<keyword evidence="2" id="KW-1185">Reference proteome</keyword>
<dbReference type="RefSeq" id="WP_026647606.1">
    <property type="nucleotide sequence ID" value="NZ_JGZD01000001.1"/>
</dbReference>